<sequence>MKMKIGFILVLSFFILAGCNQDSISETATVAKDYLEAEGFEVLSYEQHQEKYVLTEEKIKEDALAGTPDPNSDWGSGQMNDFEHYLGKTVDVEKFAVKNHPLNEEQCCDNVNAEEKVYTYVYVVEGEVAGGVAVPDVLDGIGLSGGYWSSLDGEIKVEMTFN</sequence>
<accession>A0A9X3WQU5</accession>
<evidence type="ECO:0000313" key="2">
    <source>
        <dbReference type="EMBL" id="MDC3421739.1"/>
    </source>
</evidence>
<reference evidence="2" key="1">
    <citation type="submission" date="2022-06" db="EMBL/GenBank/DDBJ databases">
        <title>Aquibacillus sp. a new bacterium isolated from soil saline samples.</title>
        <authorList>
            <person name="Galisteo C."/>
            <person name="De La Haba R."/>
            <person name="Sanchez-Porro C."/>
            <person name="Ventosa A."/>
        </authorList>
    </citation>
    <scope>NUCLEOTIDE SEQUENCE</scope>
    <source>
        <strain evidence="2">JCM 12387</strain>
    </source>
</reference>
<dbReference type="AlphaFoldDB" id="A0A9X3WQU5"/>
<evidence type="ECO:0000256" key="1">
    <source>
        <dbReference type="SAM" id="SignalP"/>
    </source>
</evidence>
<feature type="signal peptide" evidence="1">
    <location>
        <begin position="1"/>
        <end position="17"/>
    </location>
</feature>
<feature type="chain" id="PRO_5040736059" evidence="1">
    <location>
        <begin position="18"/>
        <end position="162"/>
    </location>
</feature>
<gene>
    <name evidence="2" type="ORF">NC661_15305</name>
</gene>
<comment type="caution">
    <text evidence="2">The sequence shown here is derived from an EMBL/GenBank/DDBJ whole genome shotgun (WGS) entry which is preliminary data.</text>
</comment>
<dbReference type="EMBL" id="JAMQJZ010000013">
    <property type="protein sequence ID" value="MDC3421739.1"/>
    <property type="molecule type" value="Genomic_DNA"/>
</dbReference>
<dbReference type="PROSITE" id="PS51257">
    <property type="entry name" value="PROKAR_LIPOPROTEIN"/>
    <property type="match status" value="1"/>
</dbReference>
<name>A0A9X3WQU5_9BACI</name>
<keyword evidence="1" id="KW-0732">Signal</keyword>
<dbReference type="RefSeq" id="WP_259866055.1">
    <property type="nucleotide sequence ID" value="NZ_JAMQJZ010000013.1"/>
</dbReference>
<organism evidence="2 3">
    <name type="scientific">Aquibacillus koreensis</name>
    <dbReference type="NCBI Taxonomy" id="279446"/>
    <lineage>
        <taxon>Bacteria</taxon>
        <taxon>Bacillati</taxon>
        <taxon>Bacillota</taxon>
        <taxon>Bacilli</taxon>
        <taxon>Bacillales</taxon>
        <taxon>Bacillaceae</taxon>
        <taxon>Aquibacillus</taxon>
    </lineage>
</organism>
<dbReference type="Proteomes" id="UP001145072">
    <property type="component" value="Unassembled WGS sequence"/>
</dbReference>
<protein>
    <submittedName>
        <fullName evidence="2">DUF4830 domain-containing protein</fullName>
    </submittedName>
</protein>
<evidence type="ECO:0000313" key="3">
    <source>
        <dbReference type="Proteomes" id="UP001145072"/>
    </source>
</evidence>
<keyword evidence="3" id="KW-1185">Reference proteome</keyword>
<proteinExistence type="predicted"/>